<dbReference type="Gene3D" id="2.40.390.10">
    <property type="entry name" value="CV3147-like"/>
    <property type="match status" value="1"/>
</dbReference>
<dbReference type="InterPro" id="IPR048350">
    <property type="entry name" value="S-Me-THD-like_C"/>
</dbReference>
<accession>A0A6J7VF80</accession>
<organism evidence="2">
    <name type="scientific">freshwater metagenome</name>
    <dbReference type="NCBI Taxonomy" id="449393"/>
    <lineage>
        <taxon>unclassified sequences</taxon>
        <taxon>metagenomes</taxon>
        <taxon>ecological metagenomes</taxon>
    </lineage>
</organism>
<dbReference type="SUPFAM" id="SSF160991">
    <property type="entry name" value="CV3147-like"/>
    <property type="match status" value="1"/>
</dbReference>
<reference evidence="2" key="1">
    <citation type="submission" date="2020-05" db="EMBL/GenBank/DDBJ databases">
        <authorList>
            <person name="Chiriac C."/>
            <person name="Salcher M."/>
            <person name="Ghai R."/>
            <person name="Kavagutti S V."/>
        </authorList>
    </citation>
    <scope>NUCLEOTIDE SEQUENCE</scope>
</reference>
<evidence type="ECO:0000313" key="2">
    <source>
        <dbReference type="EMBL" id="CAB5076871.1"/>
    </source>
</evidence>
<feature type="domain" description="S-Me-THD-like C-terminal" evidence="1">
    <location>
        <begin position="1"/>
        <end position="82"/>
    </location>
</feature>
<sequence>MRVDFQNEFLIAYDGDEAVVTTPDLICVLDHENAQPITVEGLNFGQRVDVVGMPCAPEWHQEGMLELVGPKAFGYEVEYRPVEGSHA</sequence>
<dbReference type="EMBL" id="CAFBRC010000078">
    <property type="protein sequence ID" value="CAB5076871.1"/>
    <property type="molecule type" value="Genomic_DNA"/>
</dbReference>
<name>A0A6J7VF80_9ZZZZ</name>
<gene>
    <name evidence="2" type="ORF">UFOPK4367_01102</name>
</gene>
<dbReference type="InterPro" id="IPR024071">
    <property type="entry name" value="S-Me-THD_C_sf"/>
</dbReference>
<dbReference type="Pfam" id="PF20906">
    <property type="entry name" value="S-Me-THD_C"/>
    <property type="match status" value="1"/>
</dbReference>
<evidence type="ECO:0000259" key="1">
    <source>
        <dbReference type="Pfam" id="PF20906"/>
    </source>
</evidence>
<dbReference type="AlphaFoldDB" id="A0A6J7VF80"/>
<proteinExistence type="predicted"/>
<protein>
    <submittedName>
        <fullName evidence="2">Unannotated protein</fullName>
    </submittedName>
</protein>